<proteinExistence type="predicted"/>
<dbReference type="KEGG" id="cheb:HH215_20665"/>
<evidence type="ECO:0000313" key="3">
    <source>
        <dbReference type="Proteomes" id="UP000502248"/>
    </source>
</evidence>
<sequence>MNKQEFIETLRHYLVSLPVDERNELLRDYEAHFIYGQQYGKSEAEIARELGDPLTLARDIVGPDFLPQPPWAPGRDTPRRIGVTIVLFFLNLFALPVIAAMWAAFAAICLAALAGMLSPIILALESALYGGYSPFKLFMAIGFVGIGMLFAGLSRAAGIELISGMAKYGQWTSRTWKGRTRL</sequence>
<keyword evidence="1" id="KW-0812">Transmembrane</keyword>
<protein>
    <submittedName>
        <fullName evidence="2">DUF1700 domain-containing protein</fullName>
    </submittedName>
</protein>
<keyword evidence="1" id="KW-0472">Membrane</keyword>
<feature type="transmembrane region" description="Helical" evidence="1">
    <location>
        <begin position="137"/>
        <end position="157"/>
    </location>
</feature>
<dbReference type="AlphaFoldDB" id="A0A7Z2VLM4"/>
<name>A0A7Z2VLM4_9BACL</name>
<keyword evidence="1" id="KW-1133">Transmembrane helix</keyword>
<dbReference type="EMBL" id="CP051680">
    <property type="protein sequence ID" value="QJD85347.1"/>
    <property type="molecule type" value="Genomic_DNA"/>
</dbReference>
<feature type="transmembrane region" description="Helical" evidence="1">
    <location>
        <begin position="85"/>
        <end position="117"/>
    </location>
</feature>
<dbReference type="Pfam" id="PF22564">
    <property type="entry name" value="HAAS"/>
    <property type="match status" value="1"/>
</dbReference>
<dbReference type="Proteomes" id="UP000502248">
    <property type="component" value="Chromosome"/>
</dbReference>
<evidence type="ECO:0000313" key="2">
    <source>
        <dbReference type="EMBL" id="QJD85347.1"/>
    </source>
</evidence>
<gene>
    <name evidence="2" type="ORF">HH215_20665</name>
</gene>
<keyword evidence="3" id="KW-1185">Reference proteome</keyword>
<accession>A0A7Z2VLM4</accession>
<organism evidence="2 3">
    <name type="scientific">Cohnella herbarum</name>
    <dbReference type="NCBI Taxonomy" id="2728023"/>
    <lineage>
        <taxon>Bacteria</taxon>
        <taxon>Bacillati</taxon>
        <taxon>Bacillota</taxon>
        <taxon>Bacilli</taxon>
        <taxon>Bacillales</taxon>
        <taxon>Paenibacillaceae</taxon>
        <taxon>Cohnella</taxon>
    </lineage>
</organism>
<dbReference type="RefSeq" id="WP_169281612.1">
    <property type="nucleotide sequence ID" value="NZ_CP051680.1"/>
</dbReference>
<evidence type="ECO:0000256" key="1">
    <source>
        <dbReference type="SAM" id="Phobius"/>
    </source>
</evidence>
<reference evidence="2 3" key="1">
    <citation type="submission" date="2020-04" db="EMBL/GenBank/DDBJ databases">
        <title>Genome sequencing of novel species.</title>
        <authorList>
            <person name="Heo J."/>
            <person name="Kim S.-J."/>
            <person name="Kim J.-S."/>
            <person name="Hong S.-B."/>
            <person name="Kwon S.-W."/>
        </authorList>
    </citation>
    <scope>NUCLEOTIDE SEQUENCE [LARGE SCALE GENOMIC DNA]</scope>
    <source>
        <strain evidence="2 3">MFER-1</strain>
    </source>
</reference>